<reference evidence="2 3" key="1">
    <citation type="journal article" date="2009" name="Int. J. Syst. Evol. Microbiol.">
        <title>Paenibacillus contaminans sp. nov., isolated from a contaminated laboratory plate.</title>
        <authorList>
            <person name="Chou J.H."/>
            <person name="Lee J.H."/>
            <person name="Lin M.C."/>
            <person name="Chang P.S."/>
            <person name="Arun A.B."/>
            <person name="Young C.C."/>
            <person name="Chen W.M."/>
        </authorList>
    </citation>
    <scope>NUCLEOTIDE SEQUENCE [LARGE SCALE GENOMIC DNA]</scope>
    <source>
        <strain evidence="2 3">CKOBP-6</strain>
    </source>
</reference>
<dbReference type="Proteomes" id="UP000250369">
    <property type="component" value="Unassembled WGS sequence"/>
</dbReference>
<gene>
    <name evidence="2" type="ORF">DQG23_09985</name>
</gene>
<feature type="domain" description="SLH" evidence="1">
    <location>
        <begin position="253"/>
        <end position="311"/>
    </location>
</feature>
<name>A0A329MPX2_9BACL</name>
<feature type="domain" description="SLH" evidence="1">
    <location>
        <begin position="189"/>
        <end position="252"/>
    </location>
</feature>
<evidence type="ECO:0000313" key="2">
    <source>
        <dbReference type="EMBL" id="RAV21580.1"/>
    </source>
</evidence>
<dbReference type="InterPro" id="IPR051465">
    <property type="entry name" value="Cell_Envelope_Struct_Comp"/>
</dbReference>
<dbReference type="AlphaFoldDB" id="A0A329MPX2"/>
<dbReference type="PANTHER" id="PTHR43308">
    <property type="entry name" value="OUTER MEMBRANE PROTEIN ALPHA-RELATED"/>
    <property type="match status" value="1"/>
</dbReference>
<comment type="caution">
    <text evidence="2">The sequence shown here is derived from an EMBL/GenBank/DDBJ whole genome shotgun (WGS) entry which is preliminary data.</text>
</comment>
<proteinExistence type="predicted"/>
<dbReference type="PROSITE" id="PS51272">
    <property type="entry name" value="SLH"/>
    <property type="match status" value="3"/>
</dbReference>
<organism evidence="2 3">
    <name type="scientific">Paenibacillus contaminans</name>
    <dbReference type="NCBI Taxonomy" id="450362"/>
    <lineage>
        <taxon>Bacteria</taxon>
        <taxon>Bacillati</taxon>
        <taxon>Bacillota</taxon>
        <taxon>Bacilli</taxon>
        <taxon>Bacillales</taxon>
        <taxon>Paenibacillaceae</taxon>
        <taxon>Paenibacillus</taxon>
    </lineage>
</organism>
<dbReference type="Pfam" id="PF00395">
    <property type="entry name" value="SLH"/>
    <property type="match status" value="3"/>
</dbReference>
<evidence type="ECO:0000313" key="3">
    <source>
        <dbReference type="Proteomes" id="UP000250369"/>
    </source>
</evidence>
<feature type="domain" description="SLH" evidence="1">
    <location>
        <begin position="317"/>
        <end position="378"/>
    </location>
</feature>
<dbReference type="EMBL" id="QMFB01000004">
    <property type="protein sequence ID" value="RAV21580.1"/>
    <property type="molecule type" value="Genomic_DNA"/>
</dbReference>
<protein>
    <recommendedName>
        <fullName evidence="1">SLH domain-containing protein</fullName>
    </recommendedName>
</protein>
<sequence>MVVTEPMGAEQVQTGRIRIPADGPVQVSLALLQKWAKQNPSAAIEMHVGNLSYSIPLNEFTTEEWVARLGADADKAVIKIVITETNDEQAGKVKQGAANIGADLLVKPVAFEVQAITPDGNAVLLSTFARYVPRLFELDFDIEPGQTTGVYMDDSTGELLPVPTVFRIVNGKTVAKLYRKGNSLYALARAEKHFADLDGHWGKSIVETMANKLLVQGTSERSFEPDKPVTRAEFAAMLVRALALNHISDDASFTDVKGEWYGEDVRAATHAGLVGGYPDGSFRPDARMIRQEMAVTLRRAARYAGKPIEISDSSEKRTSFVDLGEAADWAQADIAAAAKAGMMEGDERNAFRPEAQTTRAEAAAVLKRLLMHADMYSE</sequence>
<evidence type="ECO:0000259" key="1">
    <source>
        <dbReference type="PROSITE" id="PS51272"/>
    </source>
</evidence>
<accession>A0A329MPX2</accession>
<dbReference type="InterPro" id="IPR001119">
    <property type="entry name" value="SLH_dom"/>
</dbReference>
<keyword evidence="3" id="KW-1185">Reference proteome</keyword>
<dbReference type="PANTHER" id="PTHR43308:SF5">
    <property type="entry name" value="S-LAYER PROTEIN _ PEPTIDOGLYCAN ENDO-BETA-N-ACETYLGLUCOSAMINIDASE"/>
    <property type="match status" value="1"/>
</dbReference>